<evidence type="ECO:0000313" key="2">
    <source>
        <dbReference type="EMBL" id="GIM28204.1"/>
    </source>
</evidence>
<organism evidence="2 3">
    <name type="scientific">Clostridium polyendosporum</name>
    <dbReference type="NCBI Taxonomy" id="69208"/>
    <lineage>
        <taxon>Bacteria</taxon>
        <taxon>Bacillati</taxon>
        <taxon>Bacillota</taxon>
        <taxon>Clostridia</taxon>
        <taxon>Eubacteriales</taxon>
        <taxon>Clostridiaceae</taxon>
        <taxon>Clostridium</taxon>
    </lineage>
</organism>
<evidence type="ECO:0000313" key="3">
    <source>
        <dbReference type="Proteomes" id="UP000679179"/>
    </source>
</evidence>
<sequence length="120" mass="12772">MAKLSCNVESCVNNVGGGFCTAATIHITGSDAHRSKCTDCSTYAPKSFKNALASMANTNYTGEVAQLFSASEITISPNIICESVNCIYNKQKDCTASNVQIYGPHAVSDNGTECETFVER</sequence>
<accession>A0A919RYP5</accession>
<feature type="domain" description="DUF1540" evidence="1">
    <location>
        <begin position="5"/>
        <end position="43"/>
    </location>
</feature>
<evidence type="ECO:0000259" key="1">
    <source>
        <dbReference type="Pfam" id="PF07561"/>
    </source>
</evidence>
<protein>
    <recommendedName>
        <fullName evidence="1">DUF1540 domain-containing protein</fullName>
    </recommendedName>
</protein>
<dbReference type="EMBL" id="BOPZ01000005">
    <property type="protein sequence ID" value="GIM28204.1"/>
    <property type="molecule type" value="Genomic_DNA"/>
</dbReference>
<dbReference type="Pfam" id="PF07561">
    <property type="entry name" value="DUF1540"/>
    <property type="match status" value="2"/>
</dbReference>
<proteinExistence type="predicted"/>
<comment type="caution">
    <text evidence="2">The sequence shown here is derived from an EMBL/GenBank/DDBJ whole genome shotgun (WGS) entry which is preliminary data.</text>
</comment>
<gene>
    <name evidence="2" type="ORF">CPJCM30710_08700</name>
</gene>
<dbReference type="RefSeq" id="WP_212902947.1">
    <property type="nucleotide sequence ID" value="NZ_BOPZ01000005.1"/>
</dbReference>
<reference evidence="2" key="1">
    <citation type="submission" date="2021-03" db="EMBL/GenBank/DDBJ databases">
        <title>Taxonomic study of Clostridium polyendosporum from meadow-gley soil under rice.</title>
        <authorList>
            <person name="Kobayashi H."/>
            <person name="Tanizawa Y."/>
            <person name="Yagura M."/>
        </authorList>
    </citation>
    <scope>NUCLEOTIDE SEQUENCE</scope>
    <source>
        <strain evidence="2">JCM 30710</strain>
    </source>
</reference>
<name>A0A919RYP5_9CLOT</name>
<dbReference type="AlphaFoldDB" id="A0A919RYP5"/>
<feature type="domain" description="DUF1540" evidence="1">
    <location>
        <begin position="79"/>
        <end position="117"/>
    </location>
</feature>
<dbReference type="Proteomes" id="UP000679179">
    <property type="component" value="Unassembled WGS sequence"/>
</dbReference>
<dbReference type="InterPro" id="IPR011437">
    <property type="entry name" value="DUF1540"/>
</dbReference>
<keyword evidence="3" id="KW-1185">Reference proteome</keyword>